<evidence type="ECO:0000259" key="11">
    <source>
        <dbReference type="Pfam" id="PF18072"/>
    </source>
</evidence>
<comment type="function">
    <text evidence="8">Part of the phosphoribosylformylglycinamidine synthase complex involved in the purines biosynthetic pathway. Catalyzes the ATP-dependent conversion of formylglycinamide ribonucleotide (FGAR) and glutamine to yield formylglycinamidine ribonucleotide (FGAM) and glutamate. The FGAM synthase complex is composed of three subunits. PurQ produces an ammonia molecule by converting glutamine to glutamate. PurL transfers the ammonia molecule to FGAR to form FGAM in an ATP-dependent manner. PurS interacts with PurQ and PurL and is thought to assist in the transfer of the ammonia molecule from PurQ to PurL.</text>
</comment>
<evidence type="ECO:0000256" key="6">
    <source>
        <dbReference type="ARBA" id="ARBA00022840"/>
    </source>
</evidence>
<dbReference type="InterPro" id="IPR041609">
    <property type="entry name" value="PurL_linker"/>
</dbReference>
<feature type="active site" evidence="8">
    <location>
        <position position="232"/>
    </location>
</feature>
<dbReference type="InterPro" id="IPR036676">
    <property type="entry name" value="PurM-like_C_sf"/>
</dbReference>
<dbReference type="Pfam" id="PF00586">
    <property type="entry name" value="AIRS"/>
    <property type="match status" value="2"/>
</dbReference>
<dbReference type="InterPro" id="IPR016188">
    <property type="entry name" value="PurM-like_N"/>
</dbReference>
<dbReference type="PANTHER" id="PTHR43555">
    <property type="entry name" value="PHOSPHORIBOSYLFORMYLGLYCINAMIDINE SYNTHASE SUBUNIT PURL"/>
    <property type="match status" value="1"/>
</dbReference>
<feature type="domain" description="PurM-like N-terminal" evidence="9">
    <location>
        <begin position="284"/>
        <end position="409"/>
    </location>
</feature>
<evidence type="ECO:0000256" key="2">
    <source>
        <dbReference type="ARBA" id="ARBA00022598"/>
    </source>
</evidence>
<sequence>MTLWEVDIYPASGHVDRLAAAIVADAEDLQIATHLEIATAHGFLVQADFSADHIQLLADQLLVDNVVEKAVVAQAGEAILAEAPSNLYDRLIHVMPKPGVMDPVAQSTQGAIADFGKPAEAVRTFRKYWIGGLDDQQTERLITKLLANDSVEQVIHGPIDLERLSFGKSQPFELKTVGIRALDDDGLNKLSKEGQLYLTLVEMQTIQAYFRELGRDPTDIELETVAQTWSEHCSHKTLAGKIAYKDDKQEIRFDNMLKETIFAATQQIRKTLGDDDWCVSVFKDNAGIVTFNDEYNVCFKVETHNHPSALEPYGGANTGIGGVIRDPMGTGMGAKPICNTDVFCFAPPETDPGCLPQGVLHPRRVMKGVVSGVRDYGNRMGIPTVNGAVYFDDRYLGNPLVYCGNVGLIPVDMSFKEVKPNDLIVAVGGRTGRDGIHGATFSSAELTSESESLSGGAVQIGNAITEKMVLDVLLEARDRNLYNAVTDCGAGGFSSAVGEMGEELGAEVWLEKAPLKYEGLSYTEIWISEAQERMVLAVPEEKWPELEALFASEGSEAVVLGKFVPTGNLKLTYNGETVGELDMRFLHDGRPPIVRDAVFTPPNTQPLEIASDDEGALGNDLRRILSSLNVASKEWIIRQYDHEVQGGSVIKPLVGVQNDGPSDAAVVRPVLNSRKGIVLSCGMNPHFGDFDPYDMAASAIDEALRNCVAVGADPAKIAILDNFCWGYTDRPETLGTLVRAALACRDLALALGTPFVSGKDSLNNEFSYFDEHGEKQTIAIPPTLLISAMGQVEDVSTCVTMDFKSAGNRIYVVGLTKDELGGSHWSLIHEKLGGQVPQVDTTLSKKVFAGIHAAIQARSVAACHDLSEGGLAVALAEMAFAGGLGADIELENIPHELSSPSAVALLFSESNTRFVCEVPEESADKFEAALDGVPFAAIGQVAQHKELVVKQNGQSLLDEPIELLKQAWQAPLNW</sequence>
<dbReference type="EC" id="6.3.5.3" evidence="8"/>
<feature type="binding site" evidence="8">
    <location>
        <position position="300"/>
    </location>
    <ligand>
        <name>ATP</name>
        <dbReference type="ChEBI" id="CHEBI:30616"/>
    </ligand>
</feature>
<dbReference type="Pfam" id="PF02769">
    <property type="entry name" value="AIRS_C"/>
    <property type="match status" value="2"/>
</dbReference>
<dbReference type="RefSeq" id="WP_105332819.1">
    <property type="nucleotide sequence ID" value="NZ_PUHY01000015.1"/>
</dbReference>
<dbReference type="Gene3D" id="3.90.650.10">
    <property type="entry name" value="PurM-like C-terminal domain"/>
    <property type="match status" value="2"/>
</dbReference>
<dbReference type="PANTHER" id="PTHR43555:SF1">
    <property type="entry name" value="PHOSPHORIBOSYLFORMYLGLYCINAMIDINE SYNTHASE SUBUNIT PURL"/>
    <property type="match status" value="1"/>
</dbReference>
<evidence type="ECO:0000259" key="9">
    <source>
        <dbReference type="Pfam" id="PF00586"/>
    </source>
</evidence>
<feature type="binding site" evidence="8">
    <location>
        <position position="302"/>
    </location>
    <ligand>
        <name>Mg(2+)</name>
        <dbReference type="ChEBI" id="CHEBI:18420"/>
        <label>1</label>
    </ligand>
</feature>
<dbReference type="HAMAP" id="MF_00420">
    <property type="entry name" value="PurL_2"/>
    <property type="match status" value="1"/>
</dbReference>
<dbReference type="InterPro" id="IPR036604">
    <property type="entry name" value="PurS-like_sf"/>
</dbReference>
<evidence type="ECO:0000256" key="7">
    <source>
        <dbReference type="ARBA" id="ARBA00022842"/>
    </source>
</evidence>
<dbReference type="Pfam" id="PF18072">
    <property type="entry name" value="FGAR-AT_linker"/>
    <property type="match status" value="1"/>
</dbReference>
<comment type="caution">
    <text evidence="8">Lacks conserved residue(s) required for the propagation of feature annotation.</text>
</comment>
<dbReference type="EMBL" id="PUHY01000015">
    <property type="protein sequence ID" value="PQO29625.1"/>
    <property type="molecule type" value="Genomic_DNA"/>
</dbReference>
<dbReference type="NCBIfam" id="TIGR01736">
    <property type="entry name" value="FGAM_synth_II"/>
    <property type="match status" value="1"/>
</dbReference>
<dbReference type="UniPathway" id="UPA00074">
    <property type="reaction ID" value="UER00128"/>
</dbReference>
<protein>
    <recommendedName>
        <fullName evidence="8">Phosphoribosylformylglycinamidine synthase subunit PurL</fullName>
        <shortName evidence="8">FGAM synthase</shortName>
        <ecNumber evidence="8">6.3.5.3</ecNumber>
    </recommendedName>
    <alternativeName>
        <fullName evidence="8">Formylglycinamide ribonucleotide amidotransferase subunit II</fullName>
        <shortName evidence="8">FGAR amidotransferase II</shortName>
        <shortName evidence="8">FGAR-AT II</shortName>
    </alternativeName>
    <alternativeName>
        <fullName evidence="8">Glutamine amidotransferase PurL</fullName>
    </alternativeName>
    <alternativeName>
        <fullName evidence="8">Phosphoribosylformylglycinamidine synthase subunit II</fullName>
    </alternativeName>
</protein>
<evidence type="ECO:0000313" key="12">
    <source>
        <dbReference type="EMBL" id="PQO29625.1"/>
    </source>
</evidence>
<feature type="domain" description="PurM-like N-terminal" evidence="9">
    <location>
        <begin position="662"/>
        <end position="762"/>
    </location>
</feature>
<keyword evidence="1 8" id="KW-0963">Cytoplasm</keyword>
<comment type="pathway">
    <text evidence="8">Purine metabolism; IMP biosynthesis via de novo pathway; 5-amino-1-(5-phospho-D-ribosyl)imidazole from N(2)-formyl-N(1)-(5-phospho-D-ribosyl)glycinamide: step 1/2.</text>
</comment>
<organism evidence="12 13">
    <name type="scientific">Blastopirellula marina</name>
    <dbReference type="NCBI Taxonomy" id="124"/>
    <lineage>
        <taxon>Bacteria</taxon>
        <taxon>Pseudomonadati</taxon>
        <taxon>Planctomycetota</taxon>
        <taxon>Planctomycetia</taxon>
        <taxon>Pirellulales</taxon>
        <taxon>Pirellulaceae</taxon>
        <taxon>Blastopirellula</taxon>
    </lineage>
</organism>
<dbReference type="Proteomes" id="UP000238322">
    <property type="component" value="Unassembled WGS sequence"/>
</dbReference>
<dbReference type="GO" id="GO:0000287">
    <property type="term" value="F:magnesium ion binding"/>
    <property type="evidence" value="ECO:0007669"/>
    <property type="project" value="UniProtKB-UniRule"/>
</dbReference>
<evidence type="ECO:0000256" key="3">
    <source>
        <dbReference type="ARBA" id="ARBA00022723"/>
    </source>
</evidence>
<accession>A0A2S8FBU5</accession>
<dbReference type="SUPFAM" id="SSF56042">
    <property type="entry name" value="PurM C-terminal domain-like"/>
    <property type="match status" value="2"/>
</dbReference>
<dbReference type="CDD" id="cd02203">
    <property type="entry name" value="PurL_repeat1"/>
    <property type="match status" value="1"/>
</dbReference>
<comment type="similarity">
    <text evidence="8">Belongs to the FGAMS family.</text>
</comment>
<comment type="subunit">
    <text evidence="8">Monomer. Part of the FGAM synthase complex composed of 1 PurL, 1 PurQ and 2 PurS subunits.</text>
</comment>
<proteinExistence type="inferred from homology"/>
<evidence type="ECO:0000313" key="13">
    <source>
        <dbReference type="Proteomes" id="UP000238322"/>
    </source>
</evidence>
<dbReference type="SUPFAM" id="SSF55326">
    <property type="entry name" value="PurM N-terminal domain-like"/>
    <property type="match status" value="2"/>
</dbReference>
<feature type="binding site" evidence="8">
    <location>
        <position position="761"/>
    </location>
    <ligand>
        <name>substrate</name>
    </ligand>
</feature>
<gene>
    <name evidence="8 12" type="primary">purL</name>
    <name evidence="12" type="ORF">C5Y83_26585</name>
</gene>
<keyword evidence="2 8" id="KW-0436">Ligase</keyword>
<evidence type="ECO:0000256" key="8">
    <source>
        <dbReference type="HAMAP-Rule" id="MF_00420"/>
    </source>
</evidence>
<keyword evidence="7 8" id="KW-0460">Magnesium</keyword>
<dbReference type="InterPro" id="IPR036921">
    <property type="entry name" value="PurM-like_N_sf"/>
</dbReference>
<dbReference type="SUPFAM" id="SSF82697">
    <property type="entry name" value="PurS-like"/>
    <property type="match status" value="1"/>
</dbReference>
<evidence type="ECO:0000256" key="4">
    <source>
        <dbReference type="ARBA" id="ARBA00022741"/>
    </source>
</evidence>
<dbReference type="GO" id="GO:0006189">
    <property type="term" value="P:'de novo' IMP biosynthetic process"/>
    <property type="evidence" value="ECO:0007669"/>
    <property type="project" value="UniProtKB-UniRule"/>
</dbReference>
<keyword evidence="4 8" id="KW-0547">Nucleotide-binding</keyword>
<dbReference type="GO" id="GO:0004642">
    <property type="term" value="F:phosphoribosylformylglycinamidine synthase activity"/>
    <property type="evidence" value="ECO:0007669"/>
    <property type="project" value="UniProtKB-UniRule"/>
</dbReference>
<comment type="subcellular location">
    <subcellularLocation>
        <location evidence="8">Cytoplasm</location>
    </subcellularLocation>
</comment>
<feature type="binding site" evidence="8">
    <location>
        <position position="459"/>
    </location>
    <ligand>
        <name>substrate</name>
    </ligand>
</feature>
<feature type="binding site" evidence="8">
    <location>
        <position position="326"/>
    </location>
    <ligand>
        <name>Mg(2+)</name>
        <dbReference type="ChEBI" id="CHEBI:18420"/>
        <label>2</label>
    </ligand>
</feature>
<dbReference type="Gene3D" id="3.30.1280.10">
    <property type="entry name" value="Phosphoribosylformylglycinamidine synthase subunit PurS"/>
    <property type="match status" value="1"/>
</dbReference>
<dbReference type="OrthoDB" id="9804441at2"/>
<dbReference type="GO" id="GO:0005524">
    <property type="term" value="F:ATP binding"/>
    <property type="evidence" value="ECO:0007669"/>
    <property type="project" value="UniProtKB-UniRule"/>
</dbReference>
<feature type="domain" description="PurM-like C-terminal" evidence="10">
    <location>
        <begin position="806"/>
        <end position="949"/>
    </location>
</feature>
<comment type="caution">
    <text evidence="12">The sequence shown here is derived from an EMBL/GenBank/DDBJ whole genome shotgun (WGS) entry which is preliminary data.</text>
</comment>
<dbReference type="GO" id="GO:0005737">
    <property type="term" value="C:cytoplasm"/>
    <property type="evidence" value="ECO:0007669"/>
    <property type="project" value="UniProtKB-SubCell"/>
</dbReference>
<feature type="binding site" evidence="8">
    <location>
        <position position="721"/>
    </location>
    <ligand>
        <name>ATP</name>
        <dbReference type="ChEBI" id="CHEBI:30616"/>
    </ligand>
</feature>
<dbReference type="Gene3D" id="1.10.8.750">
    <property type="entry name" value="Phosphoribosylformylglycinamidine synthase, linker domain"/>
    <property type="match status" value="1"/>
</dbReference>
<keyword evidence="5 8" id="KW-0658">Purine biosynthesis</keyword>
<keyword evidence="3 8" id="KW-0479">Metal-binding</keyword>
<evidence type="ECO:0000256" key="1">
    <source>
        <dbReference type="ARBA" id="ARBA00022490"/>
    </source>
</evidence>
<evidence type="ECO:0000256" key="5">
    <source>
        <dbReference type="ARBA" id="ARBA00022755"/>
    </source>
</evidence>
<evidence type="ECO:0000259" key="10">
    <source>
        <dbReference type="Pfam" id="PF02769"/>
    </source>
</evidence>
<feature type="domain" description="Phosphoribosylformylglycinamidine synthase linker" evidence="11">
    <location>
        <begin position="187"/>
        <end position="236"/>
    </location>
</feature>
<feature type="domain" description="PurM-like C-terminal" evidence="10">
    <location>
        <begin position="419"/>
        <end position="573"/>
    </location>
</feature>
<dbReference type="AlphaFoldDB" id="A0A2S8FBU5"/>
<feature type="binding site" evidence="8">
    <location>
        <position position="487"/>
    </location>
    <ligand>
        <name>Mg(2+)</name>
        <dbReference type="ChEBI" id="CHEBI:18420"/>
        <label>2</label>
    </ligand>
</feature>
<dbReference type="InterPro" id="IPR010074">
    <property type="entry name" value="PRibForGlyAmidine_synth_PurL"/>
</dbReference>
<reference evidence="12 13" key="1">
    <citation type="submission" date="2018-02" db="EMBL/GenBank/DDBJ databases">
        <title>Comparative genomes isolates from brazilian mangrove.</title>
        <authorList>
            <person name="Araujo J.E."/>
            <person name="Taketani R.G."/>
            <person name="Silva M.C.P."/>
            <person name="Loureco M.V."/>
            <person name="Andreote F.D."/>
        </authorList>
    </citation>
    <scope>NUCLEOTIDE SEQUENCE [LARGE SCALE GENOMIC DNA]</scope>
    <source>
        <strain evidence="12 13">Hex-1 MGV</strain>
    </source>
</reference>
<dbReference type="Gene3D" id="3.30.1330.10">
    <property type="entry name" value="PurM-like, N-terminal domain"/>
    <property type="match status" value="2"/>
</dbReference>
<keyword evidence="6 8" id="KW-0067">ATP-binding</keyword>
<comment type="catalytic activity">
    <reaction evidence="8">
        <text>N(2)-formyl-N(1)-(5-phospho-beta-D-ribosyl)glycinamide + L-glutamine + ATP + H2O = 2-formamido-N(1)-(5-O-phospho-beta-D-ribosyl)acetamidine + L-glutamate + ADP + phosphate + H(+)</text>
        <dbReference type="Rhea" id="RHEA:17129"/>
        <dbReference type="ChEBI" id="CHEBI:15377"/>
        <dbReference type="ChEBI" id="CHEBI:15378"/>
        <dbReference type="ChEBI" id="CHEBI:29985"/>
        <dbReference type="ChEBI" id="CHEBI:30616"/>
        <dbReference type="ChEBI" id="CHEBI:43474"/>
        <dbReference type="ChEBI" id="CHEBI:58359"/>
        <dbReference type="ChEBI" id="CHEBI:147286"/>
        <dbReference type="ChEBI" id="CHEBI:147287"/>
        <dbReference type="ChEBI" id="CHEBI:456216"/>
        <dbReference type="EC" id="6.3.5.3"/>
    </reaction>
</comment>
<feature type="active site" description="Proton acceptor" evidence="8">
    <location>
        <position position="304"/>
    </location>
</feature>
<dbReference type="CDD" id="cd02204">
    <property type="entry name" value="PurL_repeat2"/>
    <property type="match status" value="1"/>
</dbReference>
<dbReference type="InterPro" id="IPR010918">
    <property type="entry name" value="PurM-like_C_dom"/>
</dbReference>
<feature type="binding site" evidence="8">
    <location>
        <position position="758"/>
    </location>
    <ligand>
        <name>ATP</name>
        <dbReference type="ChEBI" id="CHEBI:30616"/>
    </ligand>
</feature>
<feature type="binding site" evidence="8">
    <location>
        <position position="325"/>
    </location>
    <ligand>
        <name>substrate</name>
    </ligand>
</feature>
<name>A0A2S8FBU5_9BACT</name>